<dbReference type="AlphaFoldDB" id="A0A151WQK1"/>
<dbReference type="PANTHER" id="PTHR38681:SF1">
    <property type="entry name" value="RETROVIRUS-RELATED POL POLYPROTEIN FROM TRANSPOSON 412-LIKE PROTEIN"/>
    <property type="match status" value="1"/>
</dbReference>
<dbReference type="InterPro" id="IPR012337">
    <property type="entry name" value="RNaseH-like_sf"/>
</dbReference>
<dbReference type="Pfam" id="PF00665">
    <property type="entry name" value="rve"/>
    <property type="match status" value="1"/>
</dbReference>
<proteinExistence type="predicted"/>
<dbReference type="STRING" id="64791.A0A151WQK1"/>
<feature type="domain" description="Integrase catalytic" evidence="1">
    <location>
        <begin position="1"/>
        <end position="80"/>
    </location>
</feature>
<protein>
    <submittedName>
        <fullName evidence="2">Pol polyprotein</fullName>
    </submittedName>
</protein>
<dbReference type="PANTHER" id="PTHR38681">
    <property type="entry name" value="RETROVIRUS-RELATED POL POLYPROTEIN FROM TRANSPOSON 412-LIKE PROTEIN-RELATED"/>
    <property type="match status" value="1"/>
</dbReference>
<reference evidence="2 3" key="1">
    <citation type="submission" date="2015-09" db="EMBL/GenBank/DDBJ databases">
        <title>Trachymyrmex zeteki WGS genome.</title>
        <authorList>
            <person name="Nygaard S."/>
            <person name="Hu H."/>
            <person name="Boomsma J."/>
            <person name="Zhang G."/>
        </authorList>
    </citation>
    <scope>NUCLEOTIDE SEQUENCE [LARGE SCALE GENOMIC DNA]</scope>
    <source>
        <strain evidence="2">Tzet28-1</strain>
        <tissue evidence="2">Whole body</tissue>
    </source>
</reference>
<keyword evidence="3" id="KW-1185">Reference proteome</keyword>
<dbReference type="GO" id="GO:0015074">
    <property type="term" value="P:DNA integration"/>
    <property type="evidence" value="ECO:0007669"/>
    <property type="project" value="InterPro"/>
</dbReference>
<dbReference type="InterPro" id="IPR036397">
    <property type="entry name" value="RNaseH_sf"/>
</dbReference>
<dbReference type="Proteomes" id="UP000075809">
    <property type="component" value="Unassembled WGS sequence"/>
</dbReference>
<dbReference type="Gene3D" id="3.30.420.10">
    <property type="entry name" value="Ribonuclease H-like superfamily/Ribonuclease H"/>
    <property type="match status" value="1"/>
</dbReference>
<dbReference type="EMBL" id="KQ982829">
    <property type="protein sequence ID" value="KYQ50110.1"/>
    <property type="molecule type" value="Genomic_DNA"/>
</dbReference>
<evidence type="ECO:0000313" key="2">
    <source>
        <dbReference type="EMBL" id="KYQ50110.1"/>
    </source>
</evidence>
<dbReference type="SUPFAM" id="SSF53098">
    <property type="entry name" value="Ribonuclease H-like"/>
    <property type="match status" value="1"/>
</dbReference>
<evidence type="ECO:0000313" key="3">
    <source>
        <dbReference type="Proteomes" id="UP000075809"/>
    </source>
</evidence>
<evidence type="ECO:0000259" key="1">
    <source>
        <dbReference type="PROSITE" id="PS50994"/>
    </source>
</evidence>
<gene>
    <name evidence="2" type="ORF">ALC60_10803</name>
</gene>
<accession>A0A151WQK1</accession>
<dbReference type="InterPro" id="IPR001584">
    <property type="entry name" value="Integrase_cat-core"/>
</dbReference>
<organism evidence="2 3">
    <name type="scientific">Mycetomoellerius zeteki</name>
    <dbReference type="NCBI Taxonomy" id="64791"/>
    <lineage>
        <taxon>Eukaryota</taxon>
        <taxon>Metazoa</taxon>
        <taxon>Ecdysozoa</taxon>
        <taxon>Arthropoda</taxon>
        <taxon>Hexapoda</taxon>
        <taxon>Insecta</taxon>
        <taxon>Pterygota</taxon>
        <taxon>Neoptera</taxon>
        <taxon>Endopterygota</taxon>
        <taxon>Hymenoptera</taxon>
        <taxon>Apocrita</taxon>
        <taxon>Aculeata</taxon>
        <taxon>Formicoidea</taxon>
        <taxon>Formicidae</taxon>
        <taxon>Myrmicinae</taxon>
        <taxon>Mycetomoellerius</taxon>
    </lineage>
</organism>
<sequence>MIDRFTRWPEAVPIPDISADTVTTAFYTNWVARFREPAVIITNRGSQFESQLFQALTKLIGSKRTRTTAYHPVSNGMIER</sequence>
<name>A0A151WQK1_9HYME</name>
<dbReference type="PROSITE" id="PS50994">
    <property type="entry name" value="INTEGRASE"/>
    <property type="match status" value="1"/>
</dbReference>
<dbReference type="GO" id="GO:0003676">
    <property type="term" value="F:nucleic acid binding"/>
    <property type="evidence" value="ECO:0007669"/>
    <property type="project" value="InterPro"/>
</dbReference>